<dbReference type="SUPFAM" id="SSF57667">
    <property type="entry name" value="beta-beta-alpha zinc fingers"/>
    <property type="match status" value="1"/>
</dbReference>
<evidence type="ECO:0000256" key="6">
    <source>
        <dbReference type="ARBA" id="ARBA00023015"/>
    </source>
</evidence>
<dbReference type="EMBL" id="UZAJ01001646">
    <property type="protein sequence ID" value="VDO34047.1"/>
    <property type="molecule type" value="Genomic_DNA"/>
</dbReference>
<organism evidence="13">
    <name type="scientific">Onchocerca flexuosa</name>
    <dbReference type="NCBI Taxonomy" id="387005"/>
    <lineage>
        <taxon>Eukaryota</taxon>
        <taxon>Metazoa</taxon>
        <taxon>Ecdysozoa</taxon>
        <taxon>Nematoda</taxon>
        <taxon>Chromadorea</taxon>
        <taxon>Rhabditida</taxon>
        <taxon>Spirurina</taxon>
        <taxon>Spiruromorpha</taxon>
        <taxon>Filarioidea</taxon>
        <taxon>Onchocercidae</taxon>
        <taxon>Onchocerca</taxon>
    </lineage>
</organism>
<dbReference type="InterPro" id="IPR036236">
    <property type="entry name" value="Znf_C2H2_sf"/>
</dbReference>
<dbReference type="PANTHER" id="PTHR24384:SF189">
    <property type="entry name" value="C2H2-TYPE DOMAIN-CONTAINING PROTEIN-RELATED"/>
    <property type="match status" value="1"/>
</dbReference>
<keyword evidence="5" id="KW-0862">Zinc</keyword>
<dbReference type="AlphaFoldDB" id="A0A183H5H9"/>
<evidence type="ECO:0000256" key="9">
    <source>
        <dbReference type="ARBA" id="ARBA00023242"/>
    </source>
</evidence>
<evidence type="ECO:0000256" key="7">
    <source>
        <dbReference type="ARBA" id="ARBA00023125"/>
    </source>
</evidence>
<dbReference type="WBParaSite" id="OFLC_0000273801-mRNA-1">
    <property type="protein sequence ID" value="OFLC_0000273801-mRNA-1"/>
    <property type="gene ID" value="OFLC_0000273801"/>
</dbReference>
<dbReference type="PANTHER" id="PTHR24384">
    <property type="entry name" value="FINGER PUTATIVE TRANSCRIPTION FACTOR FAMILY-RELATED"/>
    <property type="match status" value="1"/>
</dbReference>
<comment type="subcellular location">
    <subcellularLocation>
        <location evidence="1">Nucleus</location>
    </subcellularLocation>
</comment>
<evidence type="ECO:0000313" key="13">
    <source>
        <dbReference type="WBParaSite" id="OFLC_0000273801-mRNA-1"/>
    </source>
</evidence>
<keyword evidence="8" id="KW-0804">Transcription</keyword>
<keyword evidence="3" id="KW-0677">Repeat</keyword>
<dbReference type="Proteomes" id="UP000267606">
    <property type="component" value="Unassembled WGS sequence"/>
</dbReference>
<proteinExistence type="predicted"/>
<evidence type="ECO:0000256" key="8">
    <source>
        <dbReference type="ARBA" id="ARBA00023163"/>
    </source>
</evidence>
<keyword evidence="9" id="KW-0539">Nucleus</keyword>
<dbReference type="GO" id="GO:0000981">
    <property type="term" value="F:DNA-binding transcription factor activity, RNA polymerase II-specific"/>
    <property type="evidence" value="ECO:0007669"/>
    <property type="project" value="TreeGrafter"/>
</dbReference>
<protein>
    <submittedName>
        <fullName evidence="13">C2H2-type domain-containing protein</fullName>
    </submittedName>
</protein>
<evidence type="ECO:0000256" key="4">
    <source>
        <dbReference type="ARBA" id="ARBA00022771"/>
    </source>
</evidence>
<dbReference type="SMART" id="SM00355">
    <property type="entry name" value="ZnF_C2H2"/>
    <property type="match status" value="3"/>
</dbReference>
<reference evidence="11 12" key="2">
    <citation type="submission" date="2018-11" db="EMBL/GenBank/DDBJ databases">
        <authorList>
            <consortium name="Pathogen Informatics"/>
        </authorList>
    </citation>
    <scope>NUCLEOTIDE SEQUENCE [LARGE SCALE GENOMIC DNA]</scope>
</reference>
<keyword evidence="12" id="KW-1185">Reference proteome</keyword>
<dbReference type="Gene3D" id="3.30.160.60">
    <property type="entry name" value="Classic Zinc Finger"/>
    <property type="match status" value="2"/>
</dbReference>
<evidence type="ECO:0000256" key="2">
    <source>
        <dbReference type="ARBA" id="ARBA00022723"/>
    </source>
</evidence>
<keyword evidence="2" id="KW-0479">Metal-binding</keyword>
<feature type="domain" description="C2H2-type" evidence="10">
    <location>
        <begin position="208"/>
        <end position="231"/>
    </location>
</feature>
<keyword evidence="7" id="KW-0238">DNA-binding</keyword>
<gene>
    <name evidence="11" type="ORF">OFLC_LOCUS2739</name>
</gene>
<evidence type="ECO:0000256" key="5">
    <source>
        <dbReference type="ARBA" id="ARBA00022833"/>
    </source>
</evidence>
<reference evidence="13" key="1">
    <citation type="submission" date="2016-06" db="UniProtKB">
        <authorList>
            <consortium name="WormBaseParasite"/>
        </authorList>
    </citation>
    <scope>IDENTIFICATION</scope>
</reference>
<keyword evidence="6" id="KW-0805">Transcription regulation</keyword>
<evidence type="ECO:0000313" key="11">
    <source>
        <dbReference type="EMBL" id="VDO34047.1"/>
    </source>
</evidence>
<name>A0A183H5H9_9BILA</name>
<sequence length="622" mass="70789">MLHNPDILHHRKHFGKFASLPTTSDSFNIMTEMLDHHRIRKRRRGEVANPANTLDGLVAKRADDVGARDSLYKRYLTEAEAIDAPIDDQEMKISSYRNRSGRVNKDLHKRVHTNERPFRCKYCSRTSKWKADLVRHVAKTHGIRVVSKYSRSKTFHNSASTLNLTTNSRNESNENRRNCVEILTDLKNDKDVELRSRKPKTLRLPMMYRCVICLFEQDSVLVLMSHLKNAHNAMPYECQSCGSSFMDAHTTMKHFIEKTTCKRSDLKINIAPPFTTKNNFNLKPSFAFLDEAAKRAAQELFNRSSVILSSAISTKNASENVTLQAKPAGKYEMKQPNTHDNNRNEIIYNCTFCNWTAKKMCVMEEHMRMHKTNPSLPKQSIDEIFANSAQAKMKANVNGTAITEQALATSRYFDLNAILSVLKQQATFDPLLSIQALTSTPTLLSEWISPGPSAFKQVTPVLEEILPVTGLSSYPGIHEIQQKKTAQQLNSLVFNTIDNISCNSVTVISNFFPDNHSKNFYFVNSNSSYVSEKSNIDSNISDIRSLSSNQHIPESVIETIQHFCQRCDVLFPPTFVTESKTQRLGDFPELPENETTELEAAHDRNITRKEEDDFVDVVQLDV</sequence>
<dbReference type="GO" id="GO:0000978">
    <property type="term" value="F:RNA polymerase II cis-regulatory region sequence-specific DNA binding"/>
    <property type="evidence" value="ECO:0007669"/>
    <property type="project" value="TreeGrafter"/>
</dbReference>
<evidence type="ECO:0000313" key="12">
    <source>
        <dbReference type="Proteomes" id="UP000267606"/>
    </source>
</evidence>
<evidence type="ECO:0000256" key="3">
    <source>
        <dbReference type="ARBA" id="ARBA00022737"/>
    </source>
</evidence>
<evidence type="ECO:0000259" key="10">
    <source>
        <dbReference type="SMART" id="SM00355"/>
    </source>
</evidence>
<feature type="domain" description="C2H2-type" evidence="10">
    <location>
        <begin position="348"/>
        <end position="370"/>
    </location>
</feature>
<dbReference type="InterPro" id="IPR013087">
    <property type="entry name" value="Znf_C2H2_type"/>
</dbReference>
<keyword evidence="4" id="KW-0863">Zinc-finger</keyword>
<dbReference type="InterPro" id="IPR050752">
    <property type="entry name" value="C2H2-ZF_domain"/>
</dbReference>
<dbReference type="STRING" id="387005.A0A183H5H9"/>
<feature type="domain" description="C2H2-type" evidence="10">
    <location>
        <begin position="118"/>
        <end position="141"/>
    </location>
</feature>
<accession>A0A183H5H9</accession>
<dbReference type="GO" id="GO:0008270">
    <property type="term" value="F:zinc ion binding"/>
    <property type="evidence" value="ECO:0007669"/>
    <property type="project" value="UniProtKB-KW"/>
</dbReference>
<evidence type="ECO:0000256" key="1">
    <source>
        <dbReference type="ARBA" id="ARBA00004123"/>
    </source>
</evidence>
<dbReference type="GO" id="GO:0005634">
    <property type="term" value="C:nucleus"/>
    <property type="evidence" value="ECO:0007669"/>
    <property type="project" value="UniProtKB-SubCell"/>
</dbReference>